<sequence>IYQHTSNFYDVTSGNDGTCTPSYLCTAGTGYDGPTGIGTPNGITGLQTGGSGTETVSVTNPGSQTSTQGTAISTLQISGTDSAGKSLTYTATGLPAGLSISSSGAITGTPTSTGASSVTVTASSGTASGSTSFSWTVSTSGGGGGCTAAQLLGNAGFETGSASPWTASSGVINSDTTDEPAHSGSYDAWLDGYGTTHTDTLAQTVSIPATCTSANLSFWLHIDTGNVSGSAEDTLAVQVLNSSGTVLSTLHTFSNLDANNGYSQFSYNLAPYIGQKITIKFTGTEIGDGQTSFVNDDNALNVD</sequence>
<dbReference type="Gene3D" id="2.60.40.10">
    <property type="entry name" value="Immunoglobulins"/>
    <property type="match status" value="1"/>
</dbReference>
<dbReference type="SUPFAM" id="SSF49313">
    <property type="entry name" value="Cadherin-like"/>
    <property type="match status" value="1"/>
</dbReference>
<dbReference type="Pfam" id="PF05345">
    <property type="entry name" value="He_PIG"/>
    <property type="match status" value="1"/>
</dbReference>
<dbReference type="EMBL" id="JAAFYZ010000347">
    <property type="protein sequence ID" value="MBS2554281.1"/>
    <property type="molecule type" value="Genomic_DNA"/>
</dbReference>
<proteinExistence type="predicted"/>
<evidence type="ECO:0000313" key="1">
    <source>
        <dbReference type="EMBL" id="MBS2554281.1"/>
    </source>
</evidence>
<dbReference type="RefSeq" id="WP_212021590.1">
    <property type="nucleotide sequence ID" value="NZ_JAAFYZ010000347.1"/>
</dbReference>
<dbReference type="Proteomes" id="UP000730482">
    <property type="component" value="Unassembled WGS sequence"/>
</dbReference>
<comment type="caution">
    <text evidence="1">The sequence shown here is derived from an EMBL/GenBank/DDBJ whole genome shotgun (WGS) entry which is preliminary data.</text>
</comment>
<accession>A0ABS5L7F7</accession>
<name>A0ABS5L7F7_9ACTN</name>
<dbReference type="InterPro" id="IPR013783">
    <property type="entry name" value="Ig-like_fold"/>
</dbReference>
<protein>
    <submittedName>
        <fullName evidence="1">Ig domain-containing protein</fullName>
    </submittedName>
</protein>
<dbReference type="InterPro" id="IPR036852">
    <property type="entry name" value="Peptidase_S8/S53_dom_sf"/>
</dbReference>
<dbReference type="Gene3D" id="2.60.120.260">
    <property type="entry name" value="Galactose-binding domain-like"/>
    <property type="match status" value="1"/>
</dbReference>
<gene>
    <name evidence="1" type="ORF">KGQ19_46250</name>
</gene>
<organism evidence="1 2">
    <name type="scientific">Catenulispora pinistramenti</name>
    <dbReference type="NCBI Taxonomy" id="2705254"/>
    <lineage>
        <taxon>Bacteria</taxon>
        <taxon>Bacillati</taxon>
        <taxon>Actinomycetota</taxon>
        <taxon>Actinomycetes</taxon>
        <taxon>Catenulisporales</taxon>
        <taxon>Catenulisporaceae</taxon>
        <taxon>Catenulispora</taxon>
    </lineage>
</organism>
<keyword evidence="2" id="KW-1185">Reference proteome</keyword>
<dbReference type="InterPro" id="IPR015919">
    <property type="entry name" value="Cadherin-like_sf"/>
</dbReference>
<reference evidence="1 2" key="1">
    <citation type="submission" date="2020-02" db="EMBL/GenBank/DDBJ databases">
        <title>Acidophilic actinobacteria isolated from forest soil.</title>
        <authorList>
            <person name="Golinska P."/>
        </authorList>
    </citation>
    <scope>NUCLEOTIDE SEQUENCE [LARGE SCALE GENOMIC DNA]</scope>
    <source>
        <strain evidence="1 2">NL8</strain>
    </source>
</reference>
<evidence type="ECO:0000313" key="2">
    <source>
        <dbReference type="Proteomes" id="UP000730482"/>
    </source>
</evidence>
<feature type="non-terminal residue" evidence="1">
    <location>
        <position position="1"/>
    </location>
</feature>
<dbReference type="Gene3D" id="3.40.50.200">
    <property type="entry name" value="Peptidase S8/S53 domain"/>
    <property type="match status" value="1"/>
</dbReference>